<dbReference type="CDD" id="cd05930">
    <property type="entry name" value="A_NRPS"/>
    <property type="match status" value="1"/>
</dbReference>
<evidence type="ECO:0000256" key="1">
    <source>
        <dbReference type="SAM" id="MobiDB-lite"/>
    </source>
</evidence>
<dbReference type="SUPFAM" id="SSF52777">
    <property type="entry name" value="CoA-dependent acyltransferases"/>
    <property type="match status" value="1"/>
</dbReference>
<dbReference type="Proteomes" id="UP000221011">
    <property type="component" value="Chromosome"/>
</dbReference>
<dbReference type="InterPro" id="IPR036736">
    <property type="entry name" value="ACP-like_sf"/>
</dbReference>
<evidence type="ECO:0000313" key="4">
    <source>
        <dbReference type="Proteomes" id="UP000221011"/>
    </source>
</evidence>
<dbReference type="InterPro" id="IPR000873">
    <property type="entry name" value="AMP-dep_synth/lig_dom"/>
</dbReference>
<organism evidence="3 4">
    <name type="scientific">Streptomyces formicae</name>
    <dbReference type="NCBI Taxonomy" id="1616117"/>
    <lineage>
        <taxon>Bacteria</taxon>
        <taxon>Bacillati</taxon>
        <taxon>Actinomycetota</taxon>
        <taxon>Actinomycetes</taxon>
        <taxon>Kitasatosporales</taxon>
        <taxon>Streptomycetaceae</taxon>
        <taxon>Streptomyces</taxon>
    </lineage>
</organism>
<dbReference type="PROSITE" id="PS50075">
    <property type="entry name" value="CARRIER"/>
    <property type="match status" value="1"/>
</dbReference>
<dbReference type="RefSeq" id="WP_234362761.1">
    <property type="nucleotide sequence ID" value="NZ_CP022685.1"/>
</dbReference>
<dbReference type="SUPFAM" id="SSF56801">
    <property type="entry name" value="Acetyl-CoA synthetase-like"/>
    <property type="match status" value="1"/>
</dbReference>
<protein>
    <submittedName>
        <fullName evidence="3">Peptide synthetase</fullName>
    </submittedName>
</protein>
<sequence>METAPSAFWQRVLTGGGFTPLPRWPECSAEPVGVVGHPVRHDSPGATAAWQAAVPERTARALRSLRERSGVSLDTAVLAAYVKILAQVTADPVVTFGCLLPPAFGAEDPVPCRMSVGHGTWARLLDDMDRNQADVVRHLDALPTERGTGGAGPLHDALFVTGRAPRAADLAADTVLAVGLDQDGDEPTLVLRHRPKAVGPDQAGRFAGYLLAALDALSAEPDADHYSWNPLTAAEVTHQIRALAGPDRELPDRRVHELIEEQVRLRPDEVAAVHNGTSWTYRQLDQRANRVAHALIGAGLRAEDVVAVVTERDLEWLSAVLAVFKAGGVYLPVEPQFPADRVADMLERSECRHVLTRRGVSRGLDEAAARMPDVHVDDLDRLADPAAGPDTAPKVPVAAGQSAYIYFTSGSTGTPKGAVCEHAGFLNHVLAKIDDLGIAAGGTVAQTAPQCFDISLWQLVAALTVGGCTVIVDQAAVEDVARLVDTLATEHVEVLQIVPSYLETMLTELDRTPRPLPRLRCVSATGEALKKELAERWFATFPDVALVNAYGLTETSDDTNHEVMRSVPDAASVPLGRPVANVRVYVVDESLRPVPLGSPGEIAFSGVCVGRGYVNDEERTRAAFVPDPHVPGARLYRSGDIGRWLPGGRLEFLGRRDAQVKIRGFRIEIGEIENRLLQVPGVRDSAVVVVGTDGAKQLAAFWTGSAELSATTLSAALGETLPAYMVPSHFHRLPELPLTGNGKTDRKALTRIAAEMGAGHGESGADNPAGEVPSTGAERRLAALWAEVLKVPAERIGRDSDFFGLGGTSLTLVRLAIALDRTVSPRELQETPRLADLAALLDGRGTEAGAHDAAPAAPDSTRTVD</sequence>
<dbReference type="Pfam" id="PF00501">
    <property type="entry name" value="AMP-binding"/>
    <property type="match status" value="1"/>
</dbReference>
<dbReference type="InterPro" id="IPR025110">
    <property type="entry name" value="AMP-bd_C"/>
</dbReference>
<dbReference type="Gene3D" id="3.30.559.30">
    <property type="entry name" value="Nonribosomal peptide synthetase, condensation domain"/>
    <property type="match status" value="1"/>
</dbReference>
<dbReference type="Gene3D" id="3.40.50.12780">
    <property type="entry name" value="N-terminal domain of ligase-like"/>
    <property type="match status" value="1"/>
</dbReference>
<dbReference type="InterPro" id="IPR020845">
    <property type="entry name" value="AMP-binding_CS"/>
</dbReference>
<dbReference type="AlphaFoldDB" id="A0A291QA83"/>
<dbReference type="InterPro" id="IPR009081">
    <property type="entry name" value="PP-bd_ACP"/>
</dbReference>
<dbReference type="Pfam" id="PF00550">
    <property type="entry name" value="PP-binding"/>
    <property type="match status" value="1"/>
</dbReference>
<name>A0A291QA83_9ACTN</name>
<feature type="domain" description="Carrier" evidence="2">
    <location>
        <begin position="772"/>
        <end position="857"/>
    </location>
</feature>
<reference evidence="3 4" key="1">
    <citation type="submission" date="2017-08" db="EMBL/GenBank/DDBJ databases">
        <title>Complete Genome Sequence of Streptomyces formicae KY5, the formicamycin producer.</title>
        <authorList>
            <person name="Holmes N.A."/>
            <person name="Devine R."/>
            <person name="Qin Z."/>
            <person name="Seipke R.F."/>
            <person name="Wilkinson B."/>
            <person name="Hutchings M.I."/>
        </authorList>
    </citation>
    <scope>NUCLEOTIDE SEQUENCE [LARGE SCALE GENOMIC DNA]</scope>
    <source>
        <strain evidence="3 4">KY5</strain>
    </source>
</reference>
<dbReference type="PANTHER" id="PTHR45527">
    <property type="entry name" value="NONRIBOSOMAL PEPTIDE SYNTHETASE"/>
    <property type="match status" value="1"/>
</dbReference>
<gene>
    <name evidence="3" type="ORF">KY5_3450c</name>
</gene>
<dbReference type="SUPFAM" id="SSF47336">
    <property type="entry name" value="ACP-like"/>
    <property type="match status" value="1"/>
</dbReference>
<dbReference type="GO" id="GO:0031177">
    <property type="term" value="F:phosphopantetheine binding"/>
    <property type="evidence" value="ECO:0007669"/>
    <property type="project" value="TreeGrafter"/>
</dbReference>
<dbReference type="PANTHER" id="PTHR45527:SF1">
    <property type="entry name" value="FATTY ACID SYNTHASE"/>
    <property type="match status" value="1"/>
</dbReference>
<dbReference type="KEGG" id="sfk:KY5_3450c"/>
<dbReference type="InterPro" id="IPR010071">
    <property type="entry name" value="AA_adenyl_dom"/>
</dbReference>
<feature type="region of interest" description="Disordered" evidence="1">
    <location>
        <begin position="846"/>
        <end position="865"/>
    </location>
</feature>
<dbReference type="GO" id="GO:0044550">
    <property type="term" value="P:secondary metabolite biosynthetic process"/>
    <property type="evidence" value="ECO:0007669"/>
    <property type="project" value="TreeGrafter"/>
</dbReference>
<dbReference type="InterPro" id="IPR045851">
    <property type="entry name" value="AMP-bd_C_sf"/>
</dbReference>
<dbReference type="InterPro" id="IPR042099">
    <property type="entry name" value="ANL_N_sf"/>
</dbReference>
<accession>A0A291QA83</accession>
<keyword evidence="4" id="KW-1185">Reference proteome</keyword>
<dbReference type="NCBIfam" id="TIGR01733">
    <property type="entry name" value="AA-adenyl-dom"/>
    <property type="match status" value="1"/>
</dbReference>
<proteinExistence type="predicted"/>
<dbReference type="EMBL" id="CP022685">
    <property type="protein sequence ID" value="ATL28468.1"/>
    <property type="molecule type" value="Genomic_DNA"/>
</dbReference>
<evidence type="ECO:0000259" key="2">
    <source>
        <dbReference type="PROSITE" id="PS50075"/>
    </source>
</evidence>
<dbReference type="Gene3D" id="3.30.300.30">
    <property type="match status" value="1"/>
</dbReference>
<dbReference type="PROSITE" id="PS00455">
    <property type="entry name" value="AMP_BINDING"/>
    <property type="match status" value="1"/>
</dbReference>
<dbReference type="Pfam" id="PF13193">
    <property type="entry name" value="AMP-binding_C"/>
    <property type="match status" value="1"/>
</dbReference>
<dbReference type="GO" id="GO:0005737">
    <property type="term" value="C:cytoplasm"/>
    <property type="evidence" value="ECO:0007669"/>
    <property type="project" value="TreeGrafter"/>
</dbReference>
<dbReference type="Gene3D" id="1.10.1200.10">
    <property type="entry name" value="ACP-like"/>
    <property type="match status" value="1"/>
</dbReference>
<dbReference type="GO" id="GO:0043041">
    <property type="term" value="P:amino acid activation for nonribosomal peptide biosynthetic process"/>
    <property type="evidence" value="ECO:0007669"/>
    <property type="project" value="TreeGrafter"/>
</dbReference>
<evidence type="ECO:0000313" key="3">
    <source>
        <dbReference type="EMBL" id="ATL28468.1"/>
    </source>
</evidence>